<gene>
    <name evidence="2" type="ORF">CVT26_002882</name>
</gene>
<dbReference type="AlphaFoldDB" id="A0A409WRA9"/>
<dbReference type="InParanoid" id="A0A409WRA9"/>
<feature type="region of interest" description="Disordered" evidence="1">
    <location>
        <begin position="241"/>
        <end position="263"/>
    </location>
</feature>
<feature type="region of interest" description="Disordered" evidence="1">
    <location>
        <begin position="1"/>
        <end position="103"/>
    </location>
</feature>
<reference evidence="2 3" key="1">
    <citation type="journal article" date="2018" name="Evol. Lett.">
        <title>Horizontal gene cluster transfer increased hallucinogenic mushroom diversity.</title>
        <authorList>
            <person name="Reynolds H.T."/>
            <person name="Vijayakumar V."/>
            <person name="Gluck-Thaler E."/>
            <person name="Korotkin H.B."/>
            <person name="Matheny P.B."/>
            <person name="Slot J.C."/>
        </authorList>
    </citation>
    <scope>NUCLEOTIDE SEQUENCE [LARGE SCALE GENOMIC DNA]</scope>
    <source>
        <strain evidence="2 3">SRW20</strain>
    </source>
</reference>
<name>A0A409WRA9_9AGAR</name>
<comment type="caution">
    <text evidence="2">The sequence shown here is derived from an EMBL/GenBank/DDBJ whole genome shotgun (WGS) entry which is preliminary data.</text>
</comment>
<accession>A0A409WRA9</accession>
<feature type="compositionally biased region" description="Polar residues" evidence="1">
    <location>
        <begin position="44"/>
        <end position="53"/>
    </location>
</feature>
<sequence length="430" mass="47045">MSDTDNDSATLAGTLRIADDSDSDSDVDSHAYSAHPTRDFDAESLSSWGTAVPSTPASLSASSSCASSEKGYNVDRDDDEPDREREREYDGRDGRDGRDVRSWQERTVTFASGAGRLPGSDAAAGTNSSLWTPWKGWKTRSAAKESVRSSIRDFVLSDEPLSRSSALQETHTLLSSLHDTCTQLQLSTSLAGILQDRYIQGHSPLYWCIVKKRPVTASVKTSSSLNSSLASISILKSAKSESSSSGSKKSDAKPDLSSGSGAKIAKSYSTPKLPSLITLPSAKAKAASATVDLFPIFLAHALPITSKTLIAELRAACREAGDNASFQRLRLDVPRFSHAHAYRRRSGSATRADFEGDRDDASVYEQAYARPNLNLNVDVREDEREPREDEIKVVLRDHLEREAFAVEMRFPDFSERLRTRRIVGAEFVVR</sequence>
<organism evidence="2 3">
    <name type="scientific">Gymnopilus dilepis</name>
    <dbReference type="NCBI Taxonomy" id="231916"/>
    <lineage>
        <taxon>Eukaryota</taxon>
        <taxon>Fungi</taxon>
        <taxon>Dikarya</taxon>
        <taxon>Basidiomycota</taxon>
        <taxon>Agaricomycotina</taxon>
        <taxon>Agaricomycetes</taxon>
        <taxon>Agaricomycetidae</taxon>
        <taxon>Agaricales</taxon>
        <taxon>Agaricineae</taxon>
        <taxon>Hymenogastraceae</taxon>
        <taxon>Gymnopilus</taxon>
    </lineage>
</organism>
<feature type="compositionally biased region" description="Low complexity" evidence="1">
    <location>
        <begin position="54"/>
        <end position="68"/>
    </location>
</feature>
<evidence type="ECO:0000313" key="2">
    <source>
        <dbReference type="EMBL" id="PPQ81027.1"/>
    </source>
</evidence>
<protein>
    <submittedName>
        <fullName evidence="2">Uncharacterized protein</fullName>
    </submittedName>
</protein>
<dbReference type="Proteomes" id="UP000284706">
    <property type="component" value="Unassembled WGS sequence"/>
</dbReference>
<dbReference type="STRING" id="231916.A0A409WRA9"/>
<feature type="non-terminal residue" evidence="2">
    <location>
        <position position="430"/>
    </location>
</feature>
<evidence type="ECO:0000313" key="3">
    <source>
        <dbReference type="Proteomes" id="UP000284706"/>
    </source>
</evidence>
<dbReference type="EMBL" id="NHYE01004907">
    <property type="protein sequence ID" value="PPQ81027.1"/>
    <property type="molecule type" value="Genomic_DNA"/>
</dbReference>
<keyword evidence="3" id="KW-1185">Reference proteome</keyword>
<evidence type="ECO:0000256" key="1">
    <source>
        <dbReference type="SAM" id="MobiDB-lite"/>
    </source>
</evidence>
<feature type="compositionally biased region" description="Basic and acidic residues" evidence="1">
    <location>
        <begin position="82"/>
        <end position="103"/>
    </location>
</feature>
<dbReference type="OrthoDB" id="2637484at2759"/>
<proteinExistence type="predicted"/>